<comment type="pathway">
    <text evidence="1 9">Cell wall biogenesis; peptidoglycan biosynthesis.</text>
</comment>
<comment type="caution">
    <text evidence="12">The sequence shown here is derived from an EMBL/GenBank/DDBJ whole genome shotgun (WGS) entry which is preliminary data.</text>
</comment>
<dbReference type="InterPro" id="IPR036366">
    <property type="entry name" value="PGBDSf"/>
</dbReference>
<evidence type="ECO:0000256" key="1">
    <source>
        <dbReference type="ARBA" id="ARBA00004752"/>
    </source>
</evidence>
<keyword evidence="10" id="KW-0812">Transmembrane</keyword>
<evidence type="ECO:0000256" key="4">
    <source>
        <dbReference type="ARBA" id="ARBA00022679"/>
    </source>
</evidence>
<feature type="domain" description="L,D-TPase catalytic" evidence="11">
    <location>
        <begin position="60"/>
        <end position="170"/>
    </location>
</feature>
<gene>
    <name evidence="12" type="ORF">GOQ27_06815</name>
</gene>
<reference evidence="12" key="1">
    <citation type="submission" date="2019-12" db="EMBL/GenBank/DDBJ databases">
        <title>Clostridiaceae gen. nov. sp. nov., isolated from sediment in Xinjiang, China.</title>
        <authorList>
            <person name="Zhang R."/>
        </authorList>
    </citation>
    <scope>NUCLEOTIDE SEQUENCE</scope>
    <source>
        <strain evidence="12">D2Q-11</strain>
    </source>
</reference>
<dbReference type="SUPFAM" id="SSF47090">
    <property type="entry name" value="PGBD-like"/>
    <property type="match status" value="1"/>
</dbReference>
<dbReference type="GO" id="GO:0071972">
    <property type="term" value="F:peptidoglycan L,D-transpeptidase activity"/>
    <property type="evidence" value="ECO:0007669"/>
    <property type="project" value="TreeGrafter"/>
</dbReference>
<dbReference type="Gene3D" id="2.40.440.10">
    <property type="entry name" value="L,D-transpeptidase catalytic domain-like"/>
    <property type="match status" value="1"/>
</dbReference>
<dbReference type="PROSITE" id="PS52029">
    <property type="entry name" value="LD_TPASE"/>
    <property type="match status" value="1"/>
</dbReference>
<dbReference type="Pfam" id="PF03734">
    <property type="entry name" value="YkuD"/>
    <property type="match status" value="1"/>
</dbReference>
<feature type="active site" description="Nucleophile" evidence="9">
    <location>
        <position position="146"/>
    </location>
</feature>
<dbReference type="RefSeq" id="WP_203366095.1">
    <property type="nucleotide sequence ID" value="NZ_WSFT01000029.1"/>
</dbReference>
<dbReference type="InterPro" id="IPR038063">
    <property type="entry name" value="Transpep_catalytic_dom"/>
</dbReference>
<organism evidence="12 13">
    <name type="scientific">Anaeromonas frigoriresistens</name>
    <dbReference type="NCBI Taxonomy" id="2683708"/>
    <lineage>
        <taxon>Bacteria</taxon>
        <taxon>Bacillati</taxon>
        <taxon>Bacillota</taxon>
        <taxon>Tissierellia</taxon>
        <taxon>Tissierellales</taxon>
        <taxon>Thermohalobacteraceae</taxon>
        <taxon>Anaeromonas</taxon>
    </lineage>
</organism>
<keyword evidence="8 9" id="KW-0961">Cell wall biogenesis/degradation</keyword>
<evidence type="ECO:0000259" key="11">
    <source>
        <dbReference type="PROSITE" id="PS52029"/>
    </source>
</evidence>
<dbReference type="GO" id="GO:0018104">
    <property type="term" value="P:peptidoglycan-protein cross-linking"/>
    <property type="evidence" value="ECO:0007669"/>
    <property type="project" value="TreeGrafter"/>
</dbReference>
<dbReference type="InterPro" id="IPR050979">
    <property type="entry name" value="LD-transpeptidase"/>
</dbReference>
<dbReference type="GO" id="GO:0005576">
    <property type="term" value="C:extracellular region"/>
    <property type="evidence" value="ECO:0007669"/>
    <property type="project" value="TreeGrafter"/>
</dbReference>
<keyword evidence="4" id="KW-0808">Transferase</keyword>
<dbReference type="SUPFAM" id="SSF141523">
    <property type="entry name" value="L,D-transpeptidase catalytic domain-like"/>
    <property type="match status" value="1"/>
</dbReference>
<sequence length="251" mass="28660">MFKGGYNIILAIFCLLTVIIVGNKITYIIGLKFIGDYQVYHQYEEWERKQLRDNPDYDNLWILINIDSKQLKVIDLDTKEIIKKYTVATGKDDTPTPIGDFKIVQKAQWGGSFGSRWMKLNVPWGNYGIHGTNKPNSIGRSASHGCVRMRNKDIEDLYSIVKYNTPVTIEGGPHGAFNYGFRVLNPGDKGADVQEVQKRLKIKDYYNGNIDGVYGEAMKSAVINFKKKNELALNHSIDYEMYEKLGITLME</sequence>
<keyword evidence="5" id="KW-0378">Hydrolase</keyword>
<protein>
    <submittedName>
        <fullName evidence="12">L,D-transpeptidase family protein</fullName>
    </submittedName>
</protein>
<dbReference type="EMBL" id="WSFT01000029">
    <property type="protein sequence ID" value="MBS4538167.1"/>
    <property type="molecule type" value="Genomic_DNA"/>
</dbReference>
<dbReference type="GO" id="GO:0008360">
    <property type="term" value="P:regulation of cell shape"/>
    <property type="evidence" value="ECO:0007669"/>
    <property type="project" value="UniProtKB-UniRule"/>
</dbReference>
<dbReference type="GO" id="GO:0071555">
    <property type="term" value="P:cell wall organization"/>
    <property type="evidence" value="ECO:0007669"/>
    <property type="project" value="UniProtKB-UniRule"/>
</dbReference>
<keyword evidence="7 9" id="KW-0573">Peptidoglycan synthesis</keyword>
<dbReference type="Pfam" id="PF01471">
    <property type="entry name" value="PG_binding_1"/>
    <property type="match status" value="1"/>
</dbReference>
<keyword evidence="6 9" id="KW-0133">Cell shape</keyword>
<evidence type="ECO:0000256" key="7">
    <source>
        <dbReference type="ARBA" id="ARBA00022984"/>
    </source>
</evidence>
<evidence type="ECO:0000256" key="10">
    <source>
        <dbReference type="SAM" id="Phobius"/>
    </source>
</evidence>
<dbReference type="Gene3D" id="1.10.101.10">
    <property type="entry name" value="PGBD-like superfamily/PGBD"/>
    <property type="match status" value="1"/>
</dbReference>
<dbReference type="Proteomes" id="UP000724672">
    <property type="component" value="Unassembled WGS sequence"/>
</dbReference>
<keyword evidence="13" id="KW-1185">Reference proteome</keyword>
<evidence type="ECO:0000256" key="2">
    <source>
        <dbReference type="ARBA" id="ARBA00005992"/>
    </source>
</evidence>
<accession>A0A942UYY6</accession>
<evidence type="ECO:0000256" key="3">
    <source>
        <dbReference type="ARBA" id="ARBA00022676"/>
    </source>
</evidence>
<dbReference type="InterPro" id="IPR036365">
    <property type="entry name" value="PGBD-like_sf"/>
</dbReference>
<dbReference type="InterPro" id="IPR002477">
    <property type="entry name" value="Peptidoglycan-bd-like"/>
</dbReference>
<evidence type="ECO:0000256" key="8">
    <source>
        <dbReference type="ARBA" id="ARBA00023316"/>
    </source>
</evidence>
<dbReference type="CDD" id="cd16913">
    <property type="entry name" value="YkuD_like"/>
    <property type="match status" value="1"/>
</dbReference>
<dbReference type="InterPro" id="IPR005490">
    <property type="entry name" value="LD_TPept_cat_dom"/>
</dbReference>
<keyword evidence="10" id="KW-1133">Transmembrane helix</keyword>
<name>A0A942UYY6_9FIRM</name>
<evidence type="ECO:0000313" key="12">
    <source>
        <dbReference type="EMBL" id="MBS4538167.1"/>
    </source>
</evidence>
<proteinExistence type="inferred from homology"/>
<keyword evidence="10" id="KW-0472">Membrane</keyword>
<dbReference type="PANTHER" id="PTHR30582:SF24">
    <property type="entry name" value="L,D-TRANSPEPTIDASE ERFK_SRFK-RELATED"/>
    <property type="match status" value="1"/>
</dbReference>
<keyword evidence="3" id="KW-0328">Glycosyltransferase</keyword>
<evidence type="ECO:0000256" key="5">
    <source>
        <dbReference type="ARBA" id="ARBA00022801"/>
    </source>
</evidence>
<evidence type="ECO:0000256" key="6">
    <source>
        <dbReference type="ARBA" id="ARBA00022960"/>
    </source>
</evidence>
<feature type="transmembrane region" description="Helical" evidence="10">
    <location>
        <begin position="6"/>
        <end position="23"/>
    </location>
</feature>
<dbReference type="AlphaFoldDB" id="A0A942UYY6"/>
<dbReference type="PANTHER" id="PTHR30582">
    <property type="entry name" value="L,D-TRANSPEPTIDASE"/>
    <property type="match status" value="1"/>
</dbReference>
<evidence type="ECO:0000256" key="9">
    <source>
        <dbReference type="PROSITE-ProRule" id="PRU01373"/>
    </source>
</evidence>
<comment type="similarity">
    <text evidence="2">Belongs to the YkuD family.</text>
</comment>
<dbReference type="GO" id="GO:0016757">
    <property type="term" value="F:glycosyltransferase activity"/>
    <property type="evidence" value="ECO:0007669"/>
    <property type="project" value="UniProtKB-KW"/>
</dbReference>
<feature type="active site" description="Proton donor/acceptor" evidence="9">
    <location>
        <position position="130"/>
    </location>
</feature>
<evidence type="ECO:0000313" key="13">
    <source>
        <dbReference type="Proteomes" id="UP000724672"/>
    </source>
</evidence>